<dbReference type="InterPro" id="IPR036390">
    <property type="entry name" value="WH_DNA-bd_sf"/>
</dbReference>
<comment type="caution">
    <text evidence="2">The sequence shown here is derived from an EMBL/GenBank/DDBJ whole genome shotgun (WGS) entry which is preliminary data.</text>
</comment>
<dbReference type="PANTHER" id="PTHR33164:SF99">
    <property type="entry name" value="MARR FAMILY REGULATORY PROTEIN"/>
    <property type="match status" value="1"/>
</dbReference>
<accession>A0A917IH02</accession>
<dbReference type="GO" id="GO:0003700">
    <property type="term" value="F:DNA-binding transcription factor activity"/>
    <property type="evidence" value="ECO:0007669"/>
    <property type="project" value="InterPro"/>
</dbReference>
<dbReference type="InterPro" id="IPR039422">
    <property type="entry name" value="MarR/SlyA-like"/>
</dbReference>
<dbReference type="EMBL" id="BMJY01000007">
    <property type="protein sequence ID" value="GGH44852.1"/>
    <property type="molecule type" value="Genomic_DNA"/>
</dbReference>
<dbReference type="PRINTS" id="PR00598">
    <property type="entry name" value="HTHMARR"/>
</dbReference>
<gene>
    <name evidence="2" type="ORF">GCM10010921_19820</name>
</gene>
<reference evidence="2" key="2">
    <citation type="submission" date="2020-09" db="EMBL/GenBank/DDBJ databases">
        <authorList>
            <person name="Sun Q."/>
            <person name="Zhou Y."/>
        </authorList>
    </citation>
    <scope>NUCLEOTIDE SEQUENCE</scope>
    <source>
        <strain evidence="2">CGMCC 1.15794</strain>
    </source>
</reference>
<proteinExistence type="predicted"/>
<evidence type="ECO:0000313" key="3">
    <source>
        <dbReference type="Proteomes" id="UP000657592"/>
    </source>
</evidence>
<dbReference type="AlphaFoldDB" id="A0A917IH02"/>
<dbReference type="Gene3D" id="1.10.10.10">
    <property type="entry name" value="Winged helix-like DNA-binding domain superfamily/Winged helix DNA-binding domain"/>
    <property type="match status" value="1"/>
</dbReference>
<dbReference type="Pfam" id="PF12802">
    <property type="entry name" value="MarR_2"/>
    <property type="match status" value="1"/>
</dbReference>
<name>A0A917IH02_9MICO</name>
<dbReference type="InterPro" id="IPR036388">
    <property type="entry name" value="WH-like_DNA-bd_sf"/>
</dbReference>
<reference evidence="2" key="1">
    <citation type="journal article" date="2014" name="Int. J. Syst. Evol. Microbiol.">
        <title>Complete genome sequence of Corynebacterium casei LMG S-19264T (=DSM 44701T), isolated from a smear-ripened cheese.</title>
        <authorList>
            <consortium name="US DOE Joint Genome Institute (JGI-PGF)"/>
            <person name="Walter F."/>
            <person name="Albersmeier A."/>
            <person name="Kalinowski J."/>
            <person name="Ruckert C."/>
        </authorList>
    </citation>
    <scope>NUCLEOTIDE SEQUENCE</scope>
    <source>
        <strain evidence="2">CGMCC 1.15794</strain>
    </source>
</reference>
<protein>
    <submittedName>
        <fullName evidence="2">Ranscriptional regulator</fullName>
    </submittedName>
</protein>
<dbReference type="RefSeq" id="WP_188756122.1">
    <property type="nucleotide sequence ID" value="NZ_BMJY01000007.1"/>
</dbReference>
<feature type="domain" description="HTH marR-type" evidence="1">
    <location>
        <begin position="1"/>
        <end position="144"/>
    </location>
</feature>
<dbReference type="GO" id="GO:0006950">
    <property type="term" value="P:response to stress"/>
    <property type="evidence" value="ECO:0007669"/>
    <property type="project" value="TreeGrafter"/>
</dbReference>
<dbReference type="SMART" id="SM00347">
    <property type="entry name" value="HTH_MARR"/>
    <property type="match status" value="1"/>
</dbReference>
<dbReference type="InterPro" id="IPR000835">
    <property type="entry name" value="HTH_MarR-typ"/>
</dbReference>
<evidence type="ECO:0000259" key="1">
    <source>
        <dbReference type="PROSITE" id="PS50995"/>
    </source>
</evidence>
<dbReference type="PANTHER" id="PTHR33164">
    <property type="entry name" value="TRANSCRIPTIONAL REGULATOR, MARR FAMILY"/>
    <property type="match status" value="1"/>
</dbReference>
<sequence length="146" mass="16277">MTSQLRVGAALEGETAFLLARANAHSLAAAGAALAPFGLRVRSYSVLALAVAEVRLSQRDIAEYLRLDPSQVVALVDDLQRRRLVEREPDEHDRRAKVVVATEAGRRLHAEAHRAAHDAERDLLGVLQEHEREQLRNLLHRVAFPR</sequence>
<evidence type="ECO:0000313" key="2">
    <source>
        <dbReference type="EMBL" id="GGH44852.1"/>
    </source>
</evidence>
<dbReference type="SUPFAM" id="SSF46785">
    <property type="entry name" value="Winged helix' DNA-binding domain"/>
    <property type="match status" value="1"/>
</dbReference>
<dbReference type="Proteomes" id="UP000657592">
    <property type="component" value="Unassembled WGS sequence"/>
</dbReference>
<dbReference type="PROSITE" id="PS50995">
    <property type="entry name" value="HTH_MARR_2"/>
    <property type="match status" value="1"/>
</dbReference>
<keyword evidence="3" id="KW-1185">Reference proteome</keyword>
<organism evidence="2 3">
    <name type="scientific">Microbacterium album</name>
    <dbReference type="NCBI Taxonomy" id="2053191"/>
    <lineage>
        <taxon>Bacteria</taxon>
        <taxon>Bacillati</taxon>
        <taxon>Actinomycetota</taxon>
        <taxon>Actinomycetes</taxon>
        <taxon>Micrococcales</taxon>
        <taxon>Microbacteriaceae</taxon>
        <taxon>Microbacterium</taxon>
    </lineage>
</organism>